<dbReference type="GO" id="GO:0005737">
    <property type="term" value="C:cytoplasm"/>
    <property type="evidence" value="ECO:0007669"/>
    <property type="project" value="TreeGrafter"/>
</dbReference>
<dbReference type="GO" id="GO:0005634">
    <property type="term" value="C:nucleus"/>
    <property type="evidence" value="ECO:0007669"/>
    <property type="project" value="TreeGrafter"/>
</dbReference>
<dbReference type="PANTHER" id="PTHR14950">
    <property type="entry name" value="DICER-RELATED"/>
    <property type="match status" value="1"/>
</dbReference>
<dbReference type="GO" id="GO:0003723">
    <property type="term" value="F:RNA binding"/>
    <property type="evidence" value="ECO:0007669"/>
    <property type="project" value="TreeGrafter"/>
</dbReference>
<dbReference type="STRING" id="81985.R0F9H2"/>
<dbReference type="OrthoDB" id="416741at2759"/>
<gene>
    <name evidence="4" type="ORF">CARUB_v10007185mg</name>
</gene>
<dbReference type="Gene3D" id="1.10.1520.10">
    <property type="entry name" value="Ribonuclease III domain"/>
    <property type="match status" value="1"/>
</dbReference>
<dbReference type="PROSITE" id="PS50142">
    <property type="entry name" value="RNASE_3_2"/>
    <property type="match status" value="1"/>
</dbReference>
<dbReference type="Pfam" id="PF00636">
    <property type="entry name" value="Ribonuclease_3"/>
    <property type="match status" value="1"/>
</dbReference>
<evidence type="ECO:0000313" key="5">
    <source>
        <dbReference type="Proteomes" id="UP000029121"/>
    </source>
</evidence>
<organism evidence="4 5">
    <name type="scientific">Capsella rubella</name>
    <dbReference type="NCBI Taxonomy" id="81985"/>
    <lineage>
        <taxon>Eukaryota</taxon>
        <taxon>Viridiplantae</taxon>
        <taxon>Streptophyta</taxon>
        <taxon>Embryophyta</taxon>
        <taxon>Tracheophyta</taxon>
        <taxon>Spermatophyta</taxon>
        <taxon>Magnoliopsida</taxon>
        <taxon>eudicotyledons</taxon>
        <taxon>Gunneridae</taxon>
        <taxon>Pentapetalae</taxon>
        <taxon>rosids</taxon>
        <taxon>malvids</taxon>
        <taxon>Brassicales</taxon>
        <taxon>Brassicaceae</taxon>
        <taxon>Camelineae</taxon>
        <taxon>Capsella</taxon>
    </lineage>
</organism>
<dbReference type="GO" id="GO:0030422">
    <property type="term" value="P:siRNA processing"/>
    <property type="evidence" value="ECO:0007669"/>
    <property type="project" value="TreeGrafter"/>
</dbReference>
<reference evidence="5" key="1">
    <citation type="journal article" date="2013" name="Nat. Genet.">
        <title>The Capsella rubella genome and the genomic consequences of rapid mating system evolution.</title>
        <authorList>
            <person name="Slotte T."/>
            <person name="Hazzouri K.M."/>
            <person name="Agren J.A."/>
            <person name="Koenig D."/>
            <person name="Maumus F."/>
            <person name="Guo Y.L."/>
            <person name="Steige K."/>
            <person name="Platts A.E."/>
            <person name="Escobar J.S."/>
            <person name="Newman L.K."/>
            <person name="Wang W."/>
            <person name="Mandakova T."/>
            <person name="Vello E."/>
            <person name="Smith L.M."/>
            <person name="Henz S.R."/>
            <person name="Steffen J."/>
            <person name="Takuno S."/>
            <person name="Brandvain Y."/>
            <person name="Coop G."/>
            <person name="Andolfatto P."/>
            <person name="Hu T.T."/>
            <person name="Blanchette M."/>
            <person name="Clark R.M."/>
            <person name="Quesneville H."/>
            <person name="Nordborg M."/>
            <person name="Gaut B.S."/>
            <person name="Lysak M.A."/>
            <person name="Jenkins J."/>
            <person name="Grimwood J."/>
            <person name="Chapman J."/>
            <person name="Prochnik S."/>
            <person name="Shu S."/>
            <person name="Rokhsar D."/>
            <person name="Schmutz J."/>
            <person name="Weigel D."/>
            <person name="Wright S.I."/>
        </authorList>
    </citation>
    <scope>NUCLEOTIDE SEQUENCE [LARGE SCALE GENOMIC DNA]</scope>
    <source>
        <strain evidence="5">cv. Monte Gargano</strain>
    </source>
</reference>
<dbReference type="eggNOG" id="KOG0701">
    <property type="taxonomic scope" value="Eukaryota"/>
</dbReference>
<dbReference type="EMBL" id="KB870811">
    <property type="protein sequence ID" value="EOA18612.1"/>
    <property type="molecule type" value="Genomic_DNA"/>
</dbReference>
<dbReference type="PANTHER" id="PTHR14950:SF54">
    <property type="entry name" value="RNASE II-LIKE 1"/>
    <property type="match status" value="1"/>
</dbReference>
<feature type="domain" description="RNase III" evidence="3">
    <location>
        <begin position="67"/>
        <end position="209"/>
    </location>
</feature>
<dbReference type="Proteomes" id="UP000029121">
    <property type="component" value="Unassembled WGS sequence"/>
</dbReference>
<dbReference type="CDD" id="cd00593">
    <property type="entry name" value="RIBOc"/>
    <property type="match status" value="1"/>
</dbReference>
<dbReference type="SMART" id="SM00535">
    <property type="entry name" value="RIBOc"/>
    <property type="match status" value="1"/>
</dbReference>
<dbReference type="SUPFAM" id="SSF54768">
    <property type="entry name" value="dsRNA-binding domain-like"/>
    <property type="match status" value="1"/>
</dbReference>
<feature type="region of interest" description="Disordered" evidence="2">
    <location>
        <begin position="1"/>
        <end position="67"/>
    </location>
</feature>
<evidence type="ECO:0000256" key="2">
    <source>
        <dbReference type="SAM" id="MobiDB-lite"/>
    </source>
</evidence>
<evidence type="ECO:0000259" key="3">
    <source>
        <dbReference type="PROSITE" id="PS50142"/>
    </source>
</evidence>
<dbReference type="AlphaFoldDB" id="R0F9H2"/>
<keyword evidence="1" id="KW-0378">Hydrolase</keyword>
<dbReference type="Gene3D" id="3.30.160.20">
    <property type="match status" value="1"/>
</dbReference>
<protein>
    <recommendedName>
        <fullName evidence="3">RNase III domain-containing protein</fullName>
    </recommendedName>
</protein>
<dbReference type="InterPro" id="IPR036389">
    <property type="entry name" value="RNase_III_sf"/>
</dbReference>
<dbReference type="InterPro" id="IPR000999">
    <property type="entry name" value="RNase_III_dom"/>
</dbReference>
<proteinExistence type="predicted"/>
<evidence type="ECO:0000313" key="4">
    <source>
        <dbReference type="EMBL" id="EOA18612.1"/>
    </source>
</evidence>
<keyword evidence="5" id="KW-1185">Reference proteome</keyword>
<sequence>METPQPTEAVAESFPEPQLDLTNLEGDDDINTKANGDDESNTKANGDDDNNTKANGSTDPEDQPFESEPLEKMLNYVFKDKNLLKKAFTDSTYVEKKYNSYDLLELLGDAVLNLVVIYEFVKLYPKESSGPLTKLRAVNVDTDKLARVAVKHEIYRFLRHKKPTLKEEIQEFVEAIKEHPIHSHGLLHVPKSLANIVESTTGAIFMDCESIKTVWEVMKPIMEPIIPLDKLEQHPMTELNELCQKRKLKLSSVDTWEEDKTYKFMIEDKVVGCGAHLNKKETARYRAAQNAVENFSKVFGDL</sequence>
<dbReference type="KEGG" id="crb:17877653"/>
<accession>R0F9H2</accession>
<name>R0F9H2_9BRAS</name>
<dbReference type="SUPFAM" id="SSF69065">
    <property type="entry name" value="RNase III domain-like"/>
    <property type="match status" value="1"/>
</dbReference>
<evidence type="ECO:0000256" key="1">
    <source>
        <dbReference type="ARBA" id="ARBA00022801"/>
    </source>
</evidence>
<dbReference type="GO" id="GO:0004525">
    <property type="term" value="F:ribonuclease III activity"/>
    <property type="evidence" value="ECO:0007669"/>
    <property type="project" value="InterPro"/>
</dbReference>